<dbReference type="Proteomes" id="UP000236723">
    <property type="component" value="Unassembled WGS sequence"/>
</dbReference>
<gene>
    <name evidence="1" type="ORF">SAMN04489712_10184</name>
</gene>
<name>A0A1H5S517_9ACTN</name>
<keyword evidence="2" id="KW-1185">Reference proteome</keyword>
<protein>
    <submittedName>
        <fullName evidence="1">Uncharacterized protein</fullName>
    </submittedName>
</protein>
<sequence>MLIECDTCRVRACGDCVVTALLQIGGPGRAAGPGPAAAPPPDQVIHLDDGELAALDLLAELGMVPPLRHERAS</sequence>
<evidence type="ECO:0000313" key="1">
    <source>
        <dbReference type="EMBL" id="SEF45709.1"/>
    </source>
</evidence>
<organism evidence="1 2">
    <name type="scientific">Thermomonospora echinospora</name>
    <dbReference type="NCBI Taxonomy" id="1992"/>
    <lineage>
        <taxon>Bacteria</taxon>
        <taxon>Bacillati</taxon>
        <taxon>Actinomycetota</taxon>
        <taxon>Actinomycetes</taxon>
        <taxon>Streptosporangiales</taxon>
        <taxon>Thermomonosporaceae</taxon>
        <taxon>Thermomonospora</taxon>
    </lineage>
</organism>
<dbReference type="AlphaFoldDB" id="A0A1H5S517"/>
<proteinExistence type="predicted"/>
<dbReference type="EMBL" id="FNVO01000001">
    <property type="protein sequence ID" value="SEF45709.1"/>
    <property type="molecule type" value="Genomic_DNA"/>
</dbReference>
<evidence type="ECO:0000313" key="2">
    <source>
        <dbReference type="Proteomes" id="UP000236723"/>
    </source>
</evidence>
<reference evidence="2" key="1">
    <citation type="submission" date="2016-10" db="EMBL/GenBank/DDBJ databases">
        <authorList>
            <person name="Varghese N."/>
            <person name="Submissions S."/>
        </authorList>
    </citation>
    <scope>NUCLEOTIDE SEQUENCE [LARGE SCALE GENOMIC DNA]</scope>
    <source>
        <strain evidence="2">DSM 43163</strain>
    </source>
</reference>
<dbReference type="RefSeq" id="WP_103935573.1">
    <property type="nucleotide sequence ID" value="NZ_FNVO01000001.1"/>
</dbReference>
<accession>A0A1H5S517</accession>